<evidence type="ECO:0000256" key="2">
    <source>
        <dbReference type="ARBA" id="ARBA00023253"/>
    </source>
</evidence>
<dbReference type="Proteomes" id="UP000078561">
    <property type="component" value="Unassembled WGS sequence"/>
</dbReference>
<evidence type="ECO:0000256" key="1">
    <source>
        <dbReference type="ARBA" id="ARBA00022679"/>
    </source>
</evidence>
<evidence type="ECO:0008006" key="7">
    <source>
        <dbReference type="Google" id="ProtNLM"/>
    </source>
</evidence>
<proteinExistence type="predicted"/>
<dbReference type="InterPro" id="IPR019378">
    <property type="entry name" value="GDP-Fuc_O-FucTrfase"/>
</dbReference>
<dbReference type="GO" id="GO:0016740">
    <property type="term" value="F:transferase activity"/>
    <property type="evidence" value="ECO:0007669"/>
    <property type="project" value="UniProtKB-KW"/>
</dbReference>
<evidence type="ECO:0000256" key="3">
    <source>
        <dbReference type="ARBA" id="ARBA00023277"/>
    </source>
</evidence>
<dbReference type="Pfam" id="PF10250">
    <property type="entry name" value="O-FucT"/>
    <property type="match status" value="1"/>
</dbReference>
<evidence type="ECO:0000256" key="4">
    <source>
        <dbReference type="SAM" id="Phobius"/>
    </source>
</evidence>
<keyword evidence="4" id="KW-0472">Membrane</keyword>
<dbReference type="STRING" id="4829.A0A163JD48"/>
<sequence length="466" mass="52978">MIASLKHIWMVCLTGLGCLVLLVIKMQWQSDIVIQISRLHSSTSYPASGEKFITYLPHSGLHNQRIALINAMVLAKQLNRTLIMPELNLGRANYWRESRKLERQLSECPLRATINKAEVGHGTSCYGYARYVPSTVSSVFDLSAVASLGIRVTQRLDMGLDYFQRQYGISANQMHYIRDASRFSYRIFDHRNNQMDMKNYEQRIDIEDLQARQEQVLVFGSLFSSNRLALEQPDLVWLWDYLFTEVAFHHPTVMQQALDIVGRLGGPGQFVSLHLRTGDGVFKAVMDQTFQKVQLQLYSSQQQQEHSFEDGALLTDDDVLILSALNEIQDPTDRLDACLKLQPSNPFVTGPAVALNPRLRLIYMATDAPDPRRTLHHLYAEFPCLFSLSDFPDVITATLTAHALSPFTEDQQPSRLGPLLFPLIDAEIASHGSLFVGTAKSTFSKYIMYRNNRFLTYYPQHKPVIA</sequence>
<feature type="transmembrane region" description="Helical" evidence="4">
    <location>
        <begin position="7"/>
        <end position="28"/>
    </location>
</feature>
<dbReference type="PANTHER" id="PTHR36050:SF1">
    <property type="entry name" value="O-FUCOSYLTRANSFERASE 30"/>
    <property type="match status" value="1"/>
</dbReference>
<accession>A0A163JD48</accession>
<organism evidence="5">
    <name type="scientific">Absidia glauca</name>
    <name type="common">Pin mould</name>
    <dbReference type="NCBI Taxonomy" id="4829"/>
    <lineage>
        <taxon>Eukaryota</taxon>
        <taxon>Fungi</taxon>
        <taxon>Fungi incertae sedis</taxon>
        <taxon>Mucoromycota</taxon>
        <taxon>Mucoromycotina</taxon>
        <taxon>Mucoromycetes</taxon>
        <taxon>Mucorales</taxon>
        <taxon>Cunninghamellaceae</taxon>
        <taxon>Absidia</taxon>
    </lineage>
</organism>
<keyword evidence="6" id="KW-1185">Reference proteome</keyword>
<keyword evidence="4" id="KW-0812">Transmembrane</keyword>
<evidence type="ECO:0000313" key="5">
    <source>
        <dbReference type="EMBL" id="SAL98534.1"/>
    </source>
</evidence>
<dbReference type="PANTHER" id="PTHR36050">
    <property type="entry name" value="O-FUCOSYLTRANSFERASE 30"/>
    <property type="match status" value="1"/>
</dbReference>
<evidence type="ECO:0000313" key="6">
    <source>
        <dbReference type="Proteomes" id="UP000078561"/>
    </source>
</evidence>
<dbReference type="EMBL" id="LT552199">
    <property type="protein sequence ID" value="SAL98534.1"/>
    <property type="molecule type" value="Genomic_DNA"/>
</dbReference>
<dbReference type="PROSITE" id="PS51257">
    <property type="entry name" value="PROKAR_LIPOPROTEIN"/>
    <property type="match status" value="1"/>
</dbReference>
<keyword evidence="4" id="KW-1133">Transmembrane helix</keyword>
<keyword evidence="2" id="KW-0294">Fucose metabolism</keyword>
<keyword evidence="1" id="KW-0808">Transferase</keyword>
<dbReference type="CDD" id="cd11296">
    <property type="entry name" value="O-FucT_like"/>
    <property type="match status" value="1"/>
</dbReference>
<dbReference type="OMA" id="AWHSTEN"/>
<dbReference type="AlphaFoldDB" id="A0A163JD48"/>
<protein>
    <recommendedName>
        <fullName evidence="7">O-fucosyltransferase family protein</fullName>
    </recommendedName>
</protein>
<dbReference type="Gene3D" id="3.40.50.11350">
    <property type="match status" value="1"/>
</dbReference>
<dbReference type="OrthoDB" id="1882547at2759"/>
<keyword evidence="3" id="KW-0119">Carbohydrate metabolism</keyword>
<dbReference type="InParanoid" id="A0A163JD48"/>
<gene>
    <name evidence="5" type="primary">ABSGL_04083.1 scaffold 5027</name>
</gene>
<dbReference type="GO" id="GO:0006004">
    <property type="term" value="P:fucose metabolic process"/>
    <property type="evidence" value="ECO:0007669"/>
    <property type="project" value="UniProtKB-KW"/>
</dbReference>
<name>A0A163JD48_ABSGL</name>
<reference evidence="5" key="1">
    <citation type="submission" date="2016-04" db="EMBL/GenBank/DDBJ databases">
        <authorList>
            <person name="Evans L.H."/>
            <person name="Alamgir A."/>
            <person name="Owens N."/>
            <person name="Weber N.D."/>
            <person name="Virtaneva K."/>
            <person name="Barbian K."/>
            <person name="Babar A."/>
            <person name="Rosenke K."/>
        </authorList>
    </citation>
    <scope>NUCLEOTIDE SEQUENCE [LARGE SCALE GENOMIC DNA]</scope>
    <source>
        <strain evidence="5">CBS 101.48</strain>
    </source>
</reference>